<dbReference type="SUPFAM" id="SSF101386">
    <property type="entry name" value="all-alpha NTP pyrophosphatases"/>
    <property type="match status" value="2"/>
</dbReference>
<feature type="domain" description="NTP pyrophosphohydrolase MazG-like" evidence="2">
    <location>
        <begin position="59"/>
        <end position="132"/>
    </location>
</feature>
<dbReference type="GO" id="GO:0046081">
    <property type="term" value="P:dUTP catabolic process"/>
    <property type="evidence" value="ECO:0007669"/>
    <property type="project" value="TreeGrafter"/>
</dbReference>
<dbReference type="CDD" id="cd11528">
    <property type="entry name" value="NTP-PPase_MazG_Nterm"/>
    <property type="match status" value="1"/>
</dbReference>
<dbReference type="GO" id="GO:0046047">
    <property type="term" value="P:TTP catabolic process"/>
    <property type="evidence" value="ECO:0007669"/>
    <property type="project" value="TreeGrafter"/>
</dbReference>
<protein>
    <submittedName>
        <fullName evidence="3">Nucleoside triphosphate pyrophosphohydrolase</fullName>
        <ecNumber evidence="3">3.6.1.9</ecNumber>
    </submittedName>
</protein>
<dbReference type="GO" id="GO:0047429">
    <property type="term" value="F:nucleoside triphosphate diphosphatase activity"/>
    <property type="evidence" value="ECO:0007669"/>
    <property type="project" value="UniProtKB-EC"/>
</dbReference>
<dbReference type="Gene3D" id="1.10.287.1080">
    <property type="entry name" value="MazG-like"/>
    <property type="match status" value="2"/>
</dbReference>
<dbReference type="NCBIfam" id="NF007113">
    <property type="entry name" value="PRK09562.1"/>
    <property type="match status" value="1"/>
</dbReference>
<evidence type="ECO:0000313" key="3">
    <source>
        <dbReference type="EMBL" id="MST71729.1"/>
    </source>
</evidence>
<dbReference type="Proteomes" id="UP000469325">
    <property type="component" value="Unassembled WGS sequence"/>
</dbReference>
<feature type="region of interest" description="Disordered" evidence="1">
    <location>
        <begin position="1"/>
        <end position="36"/>
    </location>
</feature>
<dbReference type="InterPro" id="IPR004518">
    <property type="entry name" value="MazG-like_dom"/>
</dbReference>
<feature type="region of interest" description="Disordered" evidence="1">
    <location>
        <begin position="292"/>
        <end position="311"/>
    </location>
</feature>
<dbReference type="GO" id="GO:0006203">
    <property type="term" value="P:dGTP catabolic process"/>
    <property type="evidence" value="ECO:0007669"/>
    <property type="project" value="TreeGrafter"/>
</dbReference>
<dbReference type="RefSeq" id="WP_154433487.1">
    <property type="nucleotide sequence ID" value="NZ_VUNC01000001.1"/>
</dbReference>
<keyword evidence="3" id="KW-0378">Hydrolase</keyword>
<dbReference type="InterPro" id="IPR048011">
    <property type="entry name" value="NTP-PPase_MazG-like_C"/>
</dbReference>
<dbReference type="PANTHER" id="PTHR30522">
    <property type="entry name" value="NUCLEOSIDE TRIPHOSPHATE PYROPHOSPHOHYDROLASE"/>
    <property type="match status" value="1"/>
</dbReference>
<feature type="compositionally biased region" description="Basic and acidic residues" evidence="1">
    <location>
        <begin position="1"/>
        <end position="21"/>
    </location>
</feature>
<proteinExistence type="predicted"/>
<dbReference type="GO" id="GO:0046061">
    <property type="term" value="P:dATP catabolic process"/>
    <property type="evidence" value="ECO:0007669"/>
    <property type="project" value="TreeGrafter"/>
</dbReference>
<dbReference type="EC" id="3.6.1.9" evidence="3"/>
<dbReference type="FunFam" id="1.10.287.1080:FF:000001">
    <property type="entry name" value="Nucleoside triphosphate pyrophosphohydrolase"/>
    <property type="match status" value="1"/>
</dbReference>
<sequence length="311" mass="34903">MGEGERGRGDNRWQDAADRADAQNSGREGAPGEHPEFDRLVRTIWRLRQPDGCPWDKAQTHRSITRNMIEEAYEAVDTIESDDMPHLREELGDVLEQVLLHSQIASDEGDFDIDDVCRELNQKLVRRHPHVFGDLASDGADSVGGVLDIWDDVKRQEREARGAGGEEPGLLDSVPKSLPALMQCQKISKRAAKAGFEWASEGEVWGQVRSERDEFEAEEPGSPERAEEFGDLLFSLVNVARWEHIDAEEALSAANRKFRRRWALMEGMAREEGVSLEDVGTERLNLMWDAAKERERSGQRASGDVAEASGK</sequence>
<name>A0A6N7XP78_9ACTN</name>
<dbReference type="AlphaFoldDB" id="A0A6N7XP78"/>
<accession>A0A6N7XP78</accession>
<dbReference type="InterPro" id="IPR048015">
    <property type="entry name" value="NTP-PPase_MazG-like_N"/>
</dbReference>
<evidence type="ECO:0000313" key="4">
    <source>
        <dbReference type="Proteomes" id="UP000469325"/>
    </source>
</evidence>
<dbReference type="Pfam" id="PF03819">
    <property type="entry name" value="MazG"/>
    <property type="match status" value="1"/>
</dbReference>
<gene>
    <name evidence="3" type="primary">mazG</name>
    <name evidence="3" type="ORF">FYJ68_01170</name>
</gene>
<evidence type="ECO:0000256" key="1">
    <source>
        <dbReference type="SAM" id="MobiDB-lite"/>
    </source>
</evidence>
<comment type="caution">
    <text evidence="3">The sequence shown here is derived from an EMBL/GenBank/DDBJ whole genome shotgun (WGS) entry which is preliminary data.</text>
</comment>
<dbReference type="NCBIfam" id="TIGR00444">
    <property type="entry name" value="mazG"/>
    <property type="match status" value="1"/>
</dbReference>
<dbReference type="GO" id="GO:0046076">
    <property type="term" value="P:dTTP catabolic process"/>
    <property type="evidence" value="ECO:0007669"/>
    <property type="project" value="TreeGrafter"/>
</dbReference>
<dbReference type="GO" id="GO:0006950">
    <property type="term" value="P:response to stress"/>
    <property type="evidence" value="ECO:0007669"/>
    <property type="project" value="UniProtKB-ARBA"/>
</dbReference>
<organism evidence="3 4">
    <name type="scientific">Olsenella porci</name>
    <dbReference type="NCBI Taxonomy" id="2652279"/>
    <lineage>
        <taxon>Bacteria</taxon>
        <taxon>Bacillati</taxon>
        <taxon>Actinomycetota</taxon>
        <taxon>Coriobacteriia</taxon>
        <taxon>Coriobacteriales</taxon>
        <taxon>Atopobiaceae</taxon>
        <taxon>Olsenella</taxon>
    </lineage>
</organism>
<keyword evidence="4" id="KW-1185">Reference proteome</keyword>
<dbReference type="EMBL" id="VUNC01000001">
    <property type="protein sequence ID" value="MST71729.1"/>
    <property type="molecule type" value="Genomic_DNA"/>
</dbReference>
<dbReference type="InterPro" id="IPR011551">
    <property type="entry name" value="NTP_PyrPHydrolase_MazG"/>
</dbReference>
<dbReference type="PANTHER" id="PTHR30522:SF0">
    <property type="entry name" value="NUCLEOSIDE TRIPHOSPHATE PYROPHOSPHOHYDROLASE"/>
    <property type="match status" value="1"/>
</dbReference>
<dbReference type="CDD" id="cd11529">
    <property type="entry name" value="NTP-PPase_MazG_Cterm"/>
    <property type="match status" value="1"/>
</dbReference>
<dbReference type="GO" id="GO:0046052">
    <property type="term" value="P:UTP catabolic process"/>
    <property type="evidence" value="ECO:0007669"/>
    <property type="project" value="TreeGrafter"/>
</dbReference>
<evidence type="ECO:0000259" key="2">
    <source>
        <dbReference type="Pfam" id="PF03819"/>
    </source>
</evidence>
<reference evidence="3 4" key="1">
    <citation type="submission" date="2019-08" db="EMBL/GenBank/DDBJ databases">
        <title>In-depth cultivation of the pig gut microbiome towards novel bacterial diversity and tailored functional studies.</title>
        <authorList>
            <person name="Wylensek D."/>
            <person name="Hitch T.C.A."/>
            <person name="Clavel T."/>
        </authorList>
    </citation>
    <scope>NUCLEOTIDE SEQUENCE [LARGE SCALE GENOMIC DNA]</scope>
    <source>
        <strain evidence="3 4">CA-Schmier-601-WT-1</strain>
    </source>
</reference>